<evidence type="ECO:0000256" key="2">
    <source>
        <dbReference type="SAM" id="Phobius"/>
    </source>
</evidence>
<keyword evidence="1" id="KW-0175">Coiled coil</keyword>
<organism evidence="3 4">
    <name type="scientific">Bacillus aerolatus</name>
    <dbReference type="NCBI Taxonomy" id="2653354"/>
    <lineage>
        <taxon>Bacteria</taxon>
        <taxon>Bacillati</taxon>
        <taxon>Bacillota</taxon>
        <taxon>Bacilli</taxon>
        <taxon>Bacillales</taxon>
        <taxon>Bacillaceae</taxon>
        <taxon>Bacillus</taxon>
    </lineage>
</organism>
<evidence type="ECO:0000256" key="1">
    <source>
        <dbReference type="SAM" id="Coils"/>
    </source>
</evidence>
<keyword evidence="2" id="KW-1133">Transmembrane helix</keyword>
<feature type="coiled-coil region" evidence="1">
    <location>
        <begin position="34"/>
        <end position="61"/>
    </location>
</feature>
<comment type="caution">
    <text evidence="3">The sequence shown here is derived from an EMBL/GenBank/DDBJ whole genome shotgun (WGS) entry which is preliminary data.</text>
</comment>
<proteinExistence type="predicted"/>
<keyword evidence="2" id="KW-0472">Membrane</keyword>
<evidence type="ECO:0008006" key="5">
    <source>
        <dbReference type="Google" id="ProtNLM"/>
    </source>
</evidence>
<keyword evidence="2" id="KW-0812">Transmembrane</keyword>
<dbReference type="EMBL" id="WEIO01000002">
    <property type="protein sequence ID" value="KAB7708076.1"/>
    <property type="molecule type" value="Genomic_DNA"/>
</dbReference>
<dbReference type="RefSeq" id="WP_152150062.1">
    <property type="nucleotide sequence ID" value="NZ_WEIO01000002.1"/>
</dbReference>
<reference evidence="3 4" key="1">
    <citation type="submission" date="2019-10" db="EMBL/GenBank/DDBJ databases">
        <title>Bacillus aerolatum sp. nov., isolated from bioaerosol of sport playgrounds.</title>
        <authorList>
            <person name="Chen P."/>
            <person name="Zhang G."/>
        </authorList>
    </citation>
    <scope>NUCLEOTIDE SEQUENCE [LARGE SCALE GENOMIC DNA]</scope>
    <source>
        <strain evidence="3 4">CX253</strain>
    </source>
</reference>
<name>A0A6I1FNT0_9BACI</name>
<feature type="transmembrane region" description="Helical" evidence="2">
    <location>
        <begin position="6"/>
        <end position="25"/>
    </location>
</feature>
<gene>
    <name evidence="3" type="ORF">F9802_05025</name>
</gene>
<evidence type="ECO:0000313" key="3">
    <source>
        <dbReference type="EMBL" id="KAB7708076.1"/>
    </source>
</evidence>
<dbReference type="Proteomes" id="UP000429595">
    <property type="component" value="Unassembled WGS sequence"/>
</dbReference>
<sequence length="186" mass="20980">MATLFILISFVLNAVSLFAIILLFTRQNRLYAVKRQQEKLVEDMEEMMAAYLLEMKEENEQFIREFSAAGQMNSTYVREKMKTAQDEDASLSAARQPEEIQMPISAPSMQRIHAAKVYQSAVSKSVIKEMEGPEAADVPFAEEDQPDHIFILQKQGLTVDEIAEKLKKGKTEVELALKFASAGKNS</sequence>
<protein>
    <recommendedName>
        <fullName evidence="5">Swarming motility protein SwrB</fullName>
    </recommendedName>
</protein>
<dbReference type="AlphaFoldDB" id="A0A6I1FNT0"/>
<evidence type="ECO:0000313" key="4">
    <source>
        <dbReference type="Proteomes" id="UP000429595"/>
    </source>
</evidence>
<keyword evidence="4" id="KW-1185">Reference proteome</keyword>
<accession>A0A6I1FNT0</accession>